<reference evidence="2" key="1">
    <citation type="submission" date="2016-11" db="EMBL/GenBank/DDBJ databases">
        <authorList>
            <person name="Varghese N."/>
            <person name="Submissions S."/>
        </authorList>
    </citation>
    <scope>NUCLEOTIDE SEQUENCE [LARGE SCALE GENOMIC DNA]</scope>
    <source>
        <strain evidence="2">Sac-22</strain>
    </source>
</reference>
<keyword evidence="2" id="KW-1185">Reference proteome</keyword>
<dbReference type="EMBL" id="FRCX01000001">
    <property type="protein sequence ID" value="SHM32621.1"/>
    <property type="molecule type" value="Genomic_DNA"/>
</dbReference>
<proteinExistence type="predicted"/>
<dbReference type="AlphaFoldDB" id="A0A1M7HVM5"/>
<name>A0A1M7HVM5_9BURK</name>
<gene>
    <name evidence="1" type="ORF">SAMN05192549_101303</name>
</gene>
<evidence type="ECO:0000313" key="2">
    <source>
        <dbReference type="Proteomes" id="UP000184339"/>
    </source>
</evidence>
<sequence length="172" mass="20616">MVMTLYSHYFEAADLMRENYEKLKTKRKKARKLSRNDEVQSRIYFFSWLGFLAVTCEGFKGVNMRRLLMDERPGEFKELLPLSNALGKLINTHWHPLRDFRNNVFHLRDSPEKIRKFFSKDADRLTWARELHDALEGFFSSYRILCEVHYFMNNRKGELDIGGDLFRHSLRS</sequence>
<evidence type="ECO:0000313" key="1">
    <source>
        <dbReference type="EMBL" id="SHM32621.1"/>
    </source>
</evidence>
<dbReference type="Proteomes" id="UP000184339">
    <property type="component" value="Unassembled WGS sequence"/>
</dbReference>
<organism evidence="1 2">
    <name type="scientific">Duganella sacchari</name>
    <dbReference type="NCBI Taxonomy" id="551987"/>
    <lineage>
        <taxon>Bacteria</taxon>
        <taxon>Pseudomonadati</taxon>
        <taxon>Pseudomonadota</taxon>
        <taxon>Betaproteobacteria</taxon>
        <taxon>Burkholderiales</taxon>
        <taxon>Oxalobacteraceae</taxon>
        <taxon>Telluria group</taxon>
        <taxon>Duganella</taxon>
    </lineage>
</organism>
<dbReference type="STRING" id="551987.SAMN05192549_101303"/>
<accession>A0A1M7HVM5</accession>
<protein>
    <submittedName>
        <fullName evidence="1">Uncharacterized protein</fullName>
    </submittedName>
</protein>